<keyword evidence="2" id="KW-0732">Signal</keyword>
<feature type="domain" description="SLH" evidence="3">
    <location>
        <begin position="897"/>
        <end position="951"/>
    </location>
</feature>
<dbReference type="InterPro" id="IPR001119">
    <property type="entry name" value="SLH_dom"/>
</dbReference>
<sequence length="951" mass="100933">MKLAYKSKKIVALLLTALLLVPAFQTPSASAASGSVVSHYNYFNSVYSELNDENHVFRTATYEDIVHLFDSAGTFAVLIGGAWSTSTQEHIGIINETAKQYGVQTIYNFDTKLDGATLDIADSSNPFADYYVELVNKYLTNLQTTSEEVVSYDKAGVGAVTAPKVNEPYLFIYNKDHVDEEGGRAPIIASLEAGDLAADSYRSQVEALFDQVSEEVEGVKAAKIDTINDFDYFTTAFNTNGKATIFDSADQSIVFEHVTYDQLLGLLGSEGKYAILFGGSWCPNTQAAIKFINKYAKAYNVDKIYMWDPKLDAGVYASDPTNDPHANNRLQVRATGHPDANLYVDLVNKYLTNIVTLYDKSRNNVSYVDGDNNTVVANKLQVPYLFTYDKDHKDGEGKAAPILGHVELMYSWTNIQPNYVRNGATGVNYNNYTEGLDNLFPTLTGQSAQAAPSLPLAASAPTSASNNDGKITGAVVGLEYKLAQATVYAPVTDTTITGLGAGTYYIRYAAKDGFKASPSVKLDVPAYVPPTGGGDGGNGGNGNAGGGTPPTTGGPGTTNPSTPVSTTITAVSTSNAAEGTTSATVSTTAVNGLLENIKKAEAEGKPALASIKIDAPAQTKSADVTIPGSAFAQIGDSTQAAVQFDFANVGTIVLDAAAVKSVGAEAGASNINVRITKGELTAEGKEVLGDRPVYNLTIFAGEKEITTFGGGTVNVSIPYTLKAGEDANAIIVYYVSDEGLETIRGQYRAETGTVEFSTKHFSQYIIGLNAVNFADVAPTAWYANAVHYLAAREIANGTDETHFSPNATITRGQFIVLLLNAYGIQADSNAADNYSDAGNTYYTPYLAAAKRLGIANGTGDNQFEPNKAISRQDLFTLLHRSLTVLGELPAEKTNATIASYTDANQIAGYAAEAFKALVEGGVVSGSNNKLNPLGVTTRAEAAQVIYNLLSK</sequence>
<accession>A0A917H1D7</accession>
<gene>
    <name evidence="4" type="ORF">GCM10010918_17690</name>
</gene>
<evidence type="ECO:0000259" key="3">
    <source>
        <dbReference type="PROSITE" id="PS51272"/>
    </source>
</evidence>
<keyword evidence="5" id="KW-1185">Reference proteome</keyword>
<dbReference type="AlphaFoldDB" id="A0A917H1D7"/>
<comment type="caution">
    <text evidence="4">The sequence shown here is derived from an EMBL/GenBank/DDBJ whole genome shotgun (WGS) entry which is preliminary data.</text>
</comment>
<reference evidence="4 5" key="1">
    <citation type="journal article" date="2014" name="Int. J. Syst. Evol. Microbiol.">
        <title>Complete genome sequence of Corynebacterium casei LMG S-19264T (=DSM 44701T), isolated from a smear-ripened cheese.</title>
        <authorList>
            <consortium name="US DOE Joint Genome Institute (JGI-PGF)"/>
            <person name="Walter F."/>
            <person name="Albersmeier A."/>
            <person name="Kalinowski J."/>
            <person name="Ruckert C."/>
        </authorList>
    </citation>
    <scope>NUCLEOTIDE SEQUENCE [LARGE SCALE GENOMIC DNA]</scope>
    <source>
        <strain evidence="4 5">CGMCC 1.15286</strain>
    </source>
</reference>
<evidence type="ECO:0000313" key="4">
    <source>
        <dbReference type="EMBL" id="GGG64107.1"/>
    </source>
</evidence>
<dbReference type="PROSITE" id="PS51272">
    <property type="entry name" value="SLH"/>
    <property type="match status" value="3"/>
</dbReference>
<feature type="domain" description="SLH" evidence="3">
    <location>
        <begin position="769"/>
        <end position="832"/>
    </location>
</feature>
<protein>
    <recommendedName>
        <fullName evidence="3">SLH domain-containing protein</fullName>
    </recommendedName>
</protein>
<organism evidence="4 5">
    <name type="scientific">Paenibacillus radicis</name>
    <name type="common">ex Gao et al. 2016</name>
    <dbReference type="NCBI Taxonomy" id="1737354"/>
    <lineage>
        <taxon>Bacteria</taxon>
        <taxon>Bacillati</taxon>
        <taxon>Bacillota</taxon>
        <taxon>Bacilli</taxon>
        <taxon>Bacillales</taxon>
        <taxon>Paenibacillaceae</taxon>
        <taxon>Paenibacillus</taxon>
    </lineage>
</organism>
<dbReference type="EMBL" id="BMHY01000003">
    <property type="protein sequence ID" value="GGG64107.1"/>
    <property type="molecule type" value="Genomic_DNA"/>
</dbReference>
<feature type="domain" description="SLH" evidence="3">
    <location>
        <begin position="833"/>
        <end position="892"/>
    </location>
</feature>
<name>A0A917H1D7_9BACL</name>
<evidence type="ECO:0000256" key="1">
    <source>
        <dbReference type="SAM" id="MobiDB-lite"/>
    </source>
</evidence>
<proteinExistence type="predicted"/>
<dbReference type="Proteomes" id="UP000600247">
    <property type="component" value="Unassembled WGS sequence"/>
</dbReference>
<evidence type="ECO:0000256" key="2">
    <source>
        <dbReference type="SAM" id="SignalP"/>
    </source>
</evidence>
<feature type="signal peptide" evidence="2">
    <location>
        <begin position="1"/>
        <end position="31"/>
    </location>
</feature>
<feature type="chain" id="PRO_5036861952" description="SLH domain-containing protein" evidence="2">
    <location>
        <begin position="32"/>
        <end position="951"/>
    </location>
</feature>
<evidence type="ECO:0000313" key="5">
    <source>
        <dbReference type="Proteomes" id="UP000600247"/>
    </source>
</evidence>
<dbReference type="RefSeq" id="WP_188888589.1">
    <property type="nucleotide sequence ID" value="NZ_BMHY01000003.1"/>
</dbReference>
<dbReference type="Pfam" id="PF00395">
    <property type="entry name" value="SLH"/>
    <property type="match status" value="3"/>
</dbReference>
<feature type="region of interest" description="Disordered" evidence="1">
    <location>
        <begin position="526"/>
        <end position="566"/>
    </location>
</feature>
<feature type="compositionally biased region" description="Gly residues" evidence="1">
    <location>
        <begin position="531"/>
        <end position="556"/>
    </location>
</feature>